<comment type="caution">
    <text evidence="10">The sequence shown here is derived from an EMBL/GenBank/DDBJ whole genome shotgun (WGS) entry which is preliminary data.</text>
</comment>
<evidence type="ECO:0000256" key="8">
    <source>
        <dbReference type="SAM" id="Phobius"/>
    </source>
</evidence>
<keyword evidence="3" id="KW-0328">Glycosyltransferase</keyword>
<feature type="domain" description="Glycosyltransferase RgtA/B/C/D-like" evidence="9">
    <location>
        <begin position="186"/>
        <end position="338"/>
    </location>
</feature>
<dbReference type="EMBL" id="MFGW01000114">
    <property type="protein sequence ID" value="OGF65220.1"/>
    <property type="molecule type" value="Genomic_DNA"/>
</dbReference>
<feature type="transmembrane region" description="Helical" evidence="8">
    <location>
        <begin position="445"/>
        <end position="462"/>
    </location>
</feature>
<dbReference type="GO" id="GO:0009103">
    <property type="term" value="P:lipopolysaccharide biosynthetic process"/>
    <property type="evidence" value="ECO:0007669"/>
    <property type="project" value="UniProtKB-ARBA"/>
</dbReference>
<dbReference type="GO" id="GO:0016763">
    <property type="term" value="F:pentosyltransferase activity"/>
    <property type="evidence" value="ECO:0007669"/>
    <property type="project" value="TreeGrafter"/>
</dbReference>
<keyword evidence="5 8" id="KW-0812">Transmembrane</keyword>
<evidence type="ECO:0000256" key="4">
    <source>
        <dbReference type="ARBA" id="ARBA00022679"/>
    </source>
</evidence>
<feature type="transmembrane region" description="Helical" evidence="8">
    <location>
        <begin position="421"/>
        <end position="439"/>
    </location>
</feature>
<comment type="subcellular location">
    <subcellularLocation>
        <location evidence="1">Cell membrane</location>
        <topology evidence="1">Multi-pass membrane protein</topology>
    </subcellularLocation>
</comment>
<feature type="transmembrane region" description="Helical" evidence="8">
    <location>
        <begin position="198"/>
        <end position="215"/>
    </location>
</feature>
<feature type="transmembrane region" description="Helical" evidence="8">
    <location>
        <begin position="474"/>
        <end position="497"/>
    </location>
</feature>
<dbReference type="InterPro" id="IPR038731">
    <property type="entry name" value="RgtA/B/C-like"/>
</dbReference>
<dbReference type="AlphaFoldDB" id="A0A1F5VPF2"/>
<feature type="transmembrane region" description="Helical" evidence="8">
    <location>
        <begin position="33"/>
        <end position="54"/>
    </location>
</feature>
<dbReference type="InterPro" id="IPR050297">
    <property type="entry name" value="LipidA_mod_glycosyltrf_83"/>
</dbReference>
<keyword evidence="7 8" id="KW-0472">Membrane</keyword>
<feature type="transmembrane region" description="Helical" evidence="8">
    <location>
        <begin position="92"/>
        <end position="109"/>
    </location>
</feature>
<feature type="transmembrane region" description="Helical" evidence="8">
    <location>
        <begin position="387"/>
        <end position="412"/>
    </location>
</feature>
<feature type="transmembrane region" description="Helical" evidence="8">
    <location>
        <begin position="276"/>
        <end position="299"/>
    </location>
</feature>
<keyword evidence="6 8" id="KW-1133">Transmembrane helix</keyword>
<evidence type="ECO:0000256" key="6">
    <source>
        <dbReference type="ARBA" id="ARBA00022989"/>
    </source>
</evidence>
<dbReference type="Pfam" id="PF13231">
    <property type="entry name" value="PMT_2"/>
    <property type="match status" value="1"/>
</dbReference>
<evidence type="ECO:0000256" key="5">
    <source>
        <dbReference type="ARBA" id="ARBA00022692"/>
    </source>
</evidence>
<accession>A0A1F5VPF2</accession>
<name>A0A1F5VPF2_9BACT</name>
<evidence type="ECO:0000256" key="7">
    <source>
        <dbReference type="ARBA" id="ARBA00023136"/>
    </source>
</evidence>
<evidence type="ECO:0000259" key="9">
    <source>
        <dbReference type="Pfam" id="PF13231"/>
    </source>
</evidence>
<sequence>MIKKNLILTLCLVPLCIIGLLSARFFPRFAYEIIPAWAIVMLSGLCFILTGYAIDRFLGLSKIVPVKISLHFFTGSFFFLIILLVLLFLHLFYAELIVTLVIILTIISIKNIKSFIADLGSLAANLNYRTVLIIQCLVIVVGASTAPYFFDALLYQLAIPYDYLQNHGFTYNPDSILTSYPMNANLFFAIGISFRSDMAAQLFCFLFTLMGCIAIKEFAEQTDNFKGASLAAVIYLTTPVISMTSLVPLVDTALAFYSLMAFMLLYHYFQSGKRLLFYSAGCAAGFALGIKHAFIPYIFPLSLLAFLLFQVQKNWKARLIDYIQFIIFSFIIMSPWLIKNSIIYSDPFYPYLSNVIASKMELARIIVPETSHFEWLAFLKSYLLLPVTMHFKLLGSAGILGGFFIAMFPWLFYSHQPKSSLFRYCLILSIAGLAVFIILPHSLRYFLPAFPFACILYGIGLPTDNSRITQLGKLIAWLCISINIIILVNHSVTFQLFNYSLQQENKAVFLSKYAEYYNAAEYLNKNAPRNAGVLLVGEDRTFYFHQKCYYNWLVQQPHLIELWLHQAGSVNNFLTLLKNKNVNYILFNHYGMKKHPDNLNRNSFYTLPLNELNLLNEFRLNHLESVYQDQFVTIMKIK</sequence>
<evidence type="ECO:0000256" key="3">
    <source>
        <dbReference type="ARBA" id="ARBA00022676"/>
    </source>
</evidence>
<organism evidence="10 11">
    <name type="scientific">Candidatus Fischerbacteria bacterium RBG_13_37_8</name>
    <dbReference type="NCBI Taxonomy" id="1817863"/>
    <lineage>
        <taxon>Bacteria</taxon>
        <taxon>Candidatus Fischeribacteriota</taxon>
    </lineage>
</organism>
<feature type="transmembrane region" description="Helical" evidence="8">
    <location>
        <begin position="227"/>
        <end position="247"/>
    </location>
</feature>
<keyword evidence="2" id="KW-1003">Cell membrane</keyword>
<dbReference type="Proteomes" id="UP000178943">
    <property type="component" value="Unassembled WGS sequence"/>
</dbReference>
<dbReference type="STRING" id="1817863.A2Y62_17850"/>
<dbReference type="PANTHER" id="PTHR33908">
    <property type="entry name" value="MANNOSYLTRANSFERASE YKCB-RELATED"/>
    <property type="match status" value="1"/>
</dbReference>
<feature type="transmembrane region" description="Helical" evidence="8">
    <location>
        <begin position="130"/>
        <end position="150"/>
    </location>
</feature>
<reference evidence="10 11" key="1">
    <citation type="journal article" date="2016" name="Nat. Commun.">
        <title>Thousands of microbial genomes shed light on interconnected biogeochemical processes in an aquifer system.</title>
        <authorList>
            <person name="Anantharaman K."/>
            <person name="Brown C.T."/>
            <person name="Hug L.A."/>
            <person name="Sharon I."/>
            <person name="Castelle C.J."/>
            <person name="Probst A.J."/>
            <person name="Thomas B.C."/>
            <person name="Singh A."/>
            <person name="Wilkins M.J."/>
            <person name="Karaoz U."/>
            <person name="Brodie E.L."/>
            <person name="Williams K.H."/>
            <person name="Hubbard S.S."/>
            <person name="Banfield J.F."/>
        </authorList>
    </citation>
    <scope>NUCLEOTIDE SEQUENCE [LARGE SCALE GENOMIC DNA]</scope>
</reference>
<keyword evidence="4" id="KW-0808">Transferase</keyword>
<evidence type="ECO:0000256" key="2">
    <source>
        <dbReference type="ARBA" id="ARBA00022475"/>
    </source>
</evidence>
<dbReference type="PANTHER" id="PTHR33908:SF11">
    <property type="entry name" value="MEMBRANE PROTEIN"/>
    <property type="match status" value="1"/>
</dbReference>
<gene>
    <name evidence="10" type="ORF">A2Y62_17850</name>
</gene>
<feature type="transmembrane region" description="Helical" evidence="8">
    <location>
        <begin position="66"/>
        <end position="86"/>
    </location>
</feature>
<protein>
    <recommendedName>
        <fullName evidence="9">Glycosyltransferase RgtA/B/C/D-like domain-containing protein</fullName>
    </recommendedName>
</protein>
<proteinExistence type="predicted"/>
<evidence type="ECO:0000313" key="11">
    <source>
        <dbReference type="Proteomes" id="UP000178943"/>
    </source>
</evidence>
<feature type="transmembrane region" description="Helical" evidence="8">
    <location>
        <begin position="319"/>
        <end position="337"/>
    </location>
</feature>
<evidence type="ECO:0000256" key="1">
    <source>
        <dbReference type="ARBA" id="ARBA00004651"/>
    </source>
</evidence>
<dbReference type="GO" id="GO:0005886">
    <property type="term" value="C:plasma membrane"/>
    <property type="evidence" value="ECO:0007669"/>
    <property type="project" value="UniProtKB-SubCell"/>
</dbReference>
<evidence type="ECO:0000313" key="10">
    <source>
        <dbReference type="EMBL" id="OGF65220.1"/>
    </source>
</evidence>